<protein>
    <recommendedName>
        <fullName evidence="4">Bacterial SH3 domain protein</fullName>
    </recommendedName>
</protein>
<dbReference type="Proteomes" id="UP000665026">
    <property type="component" value="Chromosome"/>
</dbReference>
<name>A0A975EMV6_9RHOB</name>
<keyword evidence="1" id="KW-0732">Signal</keyword>
<evidence type="ECO:0000313" key="2">
    <source>
        <dbReference type="EMBL" id="QTN34949.1"/>
    </source>
</evidence>
<feature type="chain" id="PRO_5037837767" description="Bacterial SH3 domain protein" evidence="1">
    <location>
        <begin position="20"/>
        <end position="187"/>
    </location>
</feature>
<dbReference type="AlphaFoldDB" id="A0A975EMV6"/>
<dbReference type="KEGG" id="cact:HZ995_10630"/>
<dbReference type="RefSeq" id="WP_209355634.1">
    <property type="nucleotide sequence ID" value="NZ_CP060010.1"/>
</dbReference>
<evidence type="ECO:0000256" key="1">
    <source>
        <dbReference type="SAM" id="SignalP"/>
    </source>
</evidence>
<evidence type="ECO:0000313" key="3">
    <source>
        <dbReference type="Proteomes" id="UP000665026"/>
    </source>
</evidence>
<evidence type="ECO:0008006" key="4">
    <source>
        <dbReference type="Google" id="ProtNLM"/>
    </source>
</evidence>
<sequence length="187" mass="20776">MKFSFFVALLCFNASLVVASDSVKAIPIILFVDEPSVAIRSVNSFDGVKLGSFQKDSELHLHNFGEKWHFVSGINSGHYIRGWMWAKYLKGDFTNPPILANKSGPIDLQGRAFPPSQVRAAKEAIVQRDLEARGQECSCPYQISKSGRQCGYTSAWTKWSGERPICFSTDVSLADLDNYFALNATNN</sequence>
<feature type="signal peptide" evidence="1">
    <location>
        <begin position="1"/>
        <end position="19"/>
    </location>
</feature>
<accession>A0A975EMV6</accession>
<proteinExistence type="predicted"/>
<organism evidence="2 3">
    <name type="scientific">Cognatishimia activa</name>
    <dbReference type="NCBI Taxonomy" id="1715691"/>
    <lineage>
        <taxon>Bacteria</taxon>
        <taxon>Pseudomonadati</taxon>
        <taxon>Pseudomonadota</taxon>
        <taxon>Alphaproteobacteria</taxon>
        <taxon>Rhodobacterales</taxon>
        <taxon>Paracoccaceae</taxon>
        <taxon>Cognatishimia</taxon>
    </lineage>
</organism>
<reference evidence="2" key="1">
    <citation type="submission" date="2020-07" db="EMBL/GenBank/DDBJ databases">
        <title>Genome sequences of bacteria associated with the marine, planktonic diatom Thalassiosira profunda strain ECT2AJA-044.</title>
        <authorList>
            <person name="Gargas C.B."/>
            <person name="Roberts W.R."/>
            <person name="Alverson A.J."/>
        </authorList>
    </citation>
    <scope>NUCLEOTIDE SEQUENCE</scope>
    <source>
        <strain evidence="2">ECT2AJA-044</strain>
    </source>
</reference>
<gene>
    <name evidence="2" type="ORF">HZ995_10630</name>
</gene>
<dbReference type="EMBL" id="CP060010">
    <property type="protein sequence ID" value="QTN34949.1"/>
    <property type="molecule type" value="Genomic_DNA"/>
</dbReference>